<proteinExistence type="predicted"/>
<accession>A0ABY3RT44</accession>
<organism evidence="2 3">
    <name type="scientific">Microbacterium resistens</name>
    <dbReference type="NCBI Taxonomy" id="156977"/>
    <lineage>
        <taxon>Bacteria</taxon>
        <taxon>Bacillati</taxon>
        <taxon>Actinomycetota</taxon>
        <taxon>Actinomycetes</taxon>
        <taxon>Micrococcales</taxon>
        <taxon>Microbacteriaceae</taxon>
        <taxon>Microbacterium</taxon>
    </lineage>
</organism>
<gene>
    <name evidence="2" type="ORF">K8F61_13300</name>
</gene>
<evidence type="ECO:0000256" key="1">
    <source>
        <dbReference type="SAM" id="SignalP"/>
    </source>
</evidence>
<protein>
    <submittedName>
        <fullName evidence="2">Uncharacterized protein</fullName>
    </submittedName>
</protein>
<dbReference type="EMBL" id="CP082781">
    <property type="protein sequence ID" value="UGS25642.1"/>
    <property type="molecule type" value="Genomic_DNA"/>
</dbReference>
<name>A0ABY3RT44_9MICO</name>
<keyword evidence="1" id="KW-0732">Signal</keyword>
<feature type="chain" id="PRO_5046132096" evidence="1">
    <location>
        <begin position="25"/>
        <end position="202"/>
    </location>
</feature>
<dbReference type="Proteomes" id="UP001199642">
    <property type="component" value="Chromosome"/>
</dbReference>
<evidence type="ECO:0000313" key="3">
    <source>
        <dbReference type="Proteomes" id="UP001199642"/>
    </source>
</evidence>
<keyword evidence="3" id="KW-1185">Reference proteome</keyword>
<reference evidence="2 3" key="1">
    <citation type="submission" date="2023-01" db="EMBL/GenBank/DDBJ databases">
        <title>Characterization of estradiol degrading bacteria Microbacterium sp. MZT7 and reveal degrading genes through genome analysis.</title>
        <authorList>
            <person name="Hao P."/>
            <person name="Gao Y."/>
        </authorList>
    </citation>
    <scope>NUCLEOTIDE SEQUENCE [LARGE SCALE GENOMIC DNA]</scope>
    <source>
        <strain evidence="2 3">MZT7</strain>
    </source>
</reference>
<feature type="signal peptide" evidence="1">
    <location>
        <begin position="1"/>
        <end position="24"/>
    </location>
</feature>
<dbReference type="RefSeq" id="WP_231819465.1">
    <property type="nucleotide sequence ID" value="NZ_CP082781.1"/>
</dbReference>
<sequence length="202" mass="20698">MTLLSSAALAAVLLVPTTTTAVHAAVPEDCLRFVGAPLDLTISTGDEVRESPATILNECGADVTAKVRVIPGRAPGDAGTAQRLTTAFTIDGDVVHVATWDADSSSAAPLLIPAWSSVALVMRTSLRPSAEMPTPGVYTADFAIDWLARERPAEPFPPGAFPDGILGVTGADPSVGLALGTGAAAAGLMLLAGRGRRRDRTE</sequence>
<evidence type="ECO:0000313" key="2">
    <source>
        <dbReference type="EMBL" id="UGS25642.1"/>
    </source>
</evidence>